<feature type="domain" description="DUF1206" evidence="3">
    <location>
        <begin position="70"/>
        <end position="135"/>
    </location>
</feature>
<organism evidence="4 5">
    <name type="scientific">Powellomyces hirtus</name>
    <dbReference type="NCBI Taxonomy" id="109895"/>
    <lineage>
        <taxon>Eukaryota</taxon>
        <taxon>Fungi</taxon>
        <taxon>Fungi incertae sedis</taxon>
        <taxon>Chytridiomycota</taxon>
        <taxon>Chytridiomycota incertae sedis</taxon>
        <taxon>Chytridiomycetes</taxon>
        <taxon>Spizellomycetales</taxon>
        <taxon>Powellomycetaceae</taxon>
        <taxon>Powellomyces</taxon>
    </lineage>
</organism>
<name>A0A507E299_9FUNG</name>
<feature type="transmembrane region" description="Helical" evidence="2">
    <location>
        <begin position="116"/>
        <end position="134"/>
    </location>
</feature>
<keyword evidence="2" id="KW-0812">Transmembrane</keyword>
<gene>
    <name evidence="4" type="ORF">PhCBS80983_g03323</name>
</gene>
<reference evidence="4 5" key="1">
    <citation type="journal article" date="2019" name="Sci. Rep.">
        <title>Comparative genomics of chytrid fungi reveal insights into the obligate biotrophic and pathogenic lifestyle of Synchytrium endobioticum.</title>
        <authorList>
            <person name="van de Vossenberg B.T.L.H."/>
            <person name="Warris S."/>
            <person name="Nguyen H.D.T."/>
            <person name="van Gent-Pelzer M.P.E."/>
            <person name="Joly D.L."/>
            <person name="van de Geest H.C."/>
            <person name="Bonants P.J.M."/>
            <person name="Smith D.S."/>
            <person name="Levesque C.A."/>
            <person name="van der Lee T.A.J."/>
        </authorList>
    </citation>
    <scope>NUCLEOTIDE SEQUENCE [LARGE SCALE GENOMIC DNA]</scope>
    <source>
        <strain evidence="4 5">CBS 809.83</strain>
    </source>
</reference>
<proteinExistence type="predicted"/>
<dbReference type="AlphaFoldDB" id="A0A507E299"/>
<feature type="transmembrane region" description="Helical" evidence="2">
    <location>
        <begin position="155"/>
        <end position="174"/>
    </location>
</feature>
<feature type="transmembrane region" description="Helical" evidence="2">
    <location>
        <begin position="242"/>
        <end position="267"/>
    </location>
</feature>
<evidence type="ECO:0000256" key="2">
    <source>
        <dbReference type="SAM" id="Phobius"/>
    </source>
</evidence>
<evidence type="ECO:0000256" key="1">
    <source>
        <dbReference type="SAM" id="MobiDB-lite"/>
    </source>
</evidence>
<evidence type="ECO:0000313" key="5">
    <source>
        <dbReference type="Proteomes" id="UP000318582"/>
    </source>
</evidence>
<feature type="region of interest" description="Disordered" evidence="1">
    <location>
        <begin position="1"/>
        <end position="31"/>
    </location>
</feature>
<comment type="caution">
    <text evidence="4">The sequence shown here is derived from an EMBL/GenBank/DDBJ whole genome shotgun (WGS) entry which is preliminary data.</text>
</comment>
<keyword evidence="2" id="KW-0472">Membrane</keyword>
<evidence type="ECO:0000259" key="3">
    <source>
        <dbReference type="Pfam" id="PF06724"/>
    </source>
</evidence>
<dbReference type="STRING" id="109895.A0A507E299"/>
<accession>A0A507E299</accession>
<feature type="transmembrane region" description="Helical" evidence="2">
    <location>
        <begin position="201"/>
        <end position="222"/>
    </location>
</feature>
<dbReference type="EMBL" id="QEAQ01000040">
    <property type="protein sequence ID" value="TPX58193.1"/>
    <property type="molecule type" value="Genomic_DNA"/>
</dbReference>
<dbReference type="Pfam" id="PF06724">
    <property type="entry name" value="DUF1206"/>
    <property type="match status" value="2"/>
</dbReference>
<keyword evidence="2" id="KW-1133">Transmembrane helix</keyword>
<dbReference type="InterPro" id="IPR009597">
    <property type="entry name" value="DUF1206"/>
</dbReference>
<sequence length="338" mass="37670">MQLPFGKKTKKPSTHPEFDHHQVHGHHHTVATAHHQVADETGCFYCLHRLKNPHGVSPRWKRVQRIVGRIGFGAKGVVYGTVGGMTCASASKLHGNFGNSPQGAFVLIGNAPSGTGALFVMLLALWCYAIWRFWEFLTYQGRDATFGAAKNFFRFRLSPLVSGCVYITYSYYIIQMLLDQYRDREPSCYPNCWRESTVGKVALILMGVAFVIACITQLQNALTKKWHSEIKWQSCKTAVEKWALLALGHLGFLGRAGIFLFVGVLMFKALKRPVKQSGDALSDGLAQLLDGSTAGLITMWITGILTVMYGVFCLLCTRYRQFPTPPPSGQPYISNRSK</sequence>
<dbReference type="Proteomes" id="UP000318582">
    <property type="component" value="Unassembled WGS sequence"/>
</dbReference>
<evidence type="ECO:0000313" key="4">
    <source>
        <dbReference type="EMBL" id="TPX58193.1"/>
    </source>
</evidence>
<keyword evidence="5" id="KW-1185">Reference proteome</keyword>
<feature type="domain" description="DUF1206" evidence="3">
    <location>
        <begin position="250"/>
        <end position="320"/>
    </location>
</feature>
<protein>
    <recommendedName>
        <fullName evidence="3">DUF1206 domain-containing protein</fullName>
    </recommendedName>
</protein>
<feature type="transmembrane region" description="Helical" evidence="2">
    <location>
        <begin position="297"/>
        <end position="317"/>
    </location>
</feature>